<organism evidence="5 6">
    <name type="scientific">Chitinophaga tropicalis</name>
    <dbReference type="NCBI Taxonomy" id="2683588"/>
    <lineage>
        <taxon>Bacteria</taxon>
        <taxon>Pseudomonadati</taxon>
        <taxon>Bacteroidota</taxon>
        <taxon>Chitinophagia</taxon>
        <taxon>Chitinophagales</taxon>
        <taxon>Chitinophagaceae</taxon>
        <taxon>Chitinophaga</taxon>
    </lineage>
</organism>
<keyword evidence="6" id="KW-1185">Reference proteome</keyword>
<evidence type="ECO:0000256" key="2">
    <source>
        <dbReference type="ARBA" id="ARBA00023136"/>
    </source>
</evidence>
<reference evidence="5 6" key="1">
    <citation type="submission" date="2019-12" db="EMBL/GenBank/DDBJ databases">
        <title>Chitinophaga sp. strain ysch24 (GDMCC 1.1355), whole genome shotgun sequence.</title>
        <authorList>
            <person name="Zhang X."/>
        </authorList>
    </citation>
    <scope>NUCLEOTIDE SEQUENCE [LARGE SCALE GENOMIC DNA]</scope>
    <source>
        <strain evidence="6">ysch24</strain>
    </source>
</reference>
<keyword evidence="3" id="KW-0998">Cell outer membrane</keyword>
<dbReference type="AlphaFoldDB" id="A0A7K1U5H2"/>
<evidence type="ECO:0000259" key="4">
    <source>
        <dbReference type="Pfam" id="PF14905"/>
    </source>
</evidence>
<sequence length="861" mass="96271">MRGKNYPVSHPTCHFPAFDQLLAAACHLRFCNPFPPAFFAAGLSLKDVYMKYFFFYLLILISYSSHAQITGKLITAGGQPLPFANVLLLRENDSSLVKGSLTDEQGNYLINGTVPGNYLLRISSVGYQTWESPVFTLTTTRNFGVLTLLENARQLGEVVVQAEKPLFQQRMDGLVVNVQSSVMAKGSSALQILERSPGVALDYQNGGLLLNGKSGVLIMLNGRLVRMPVEKVVSLLSSMSANDIEKVEILNTPGAGYDAEGAGIINIVMKKDKKPGTNGSFSLTAGYGKREKASGSLYLSSNGPRTNLYGSYTFSHDNTYSNMFITSSQDMPVLGGKMEATVWDTARRIQNDHNAVFGLDTRLNEKTSAGLNITYNNSNGRTRTHNLADYLVLPDSLLSYNGYVKGQNSWNSVVSSIYLEKKLRKEDKLNFDIDYLYFNNRTPSEVSNSFVNDEGHQAGGNNDTLFSPRQRGDANTIIQVGVLKMDYTKQWSKQVKMDAGIKGTYTNAVSESGIESLVDGKWIRRGETGNRIEMKEGIGAAYASFNIQPDSLTTLVAGARYEYSNTNMDSKIPVKRKLGTLFPSLFLSRKLSPDAELNLSYTKRISRPSYNDLASYVTYSDPTAVYTGNPFLRPTVTHNIKLGYNYRNYAFSLMWSRDKDPIARYQITQTAAADLLYISPQNLSYQRDITLQANLSFKISSWWDMSYSFTGSMRKSEIVHTLIPVENSYFFYSVNFNETFKLPRHYFIELSGWYNSRFYNGSIRIAGLGAVNAGIKKELNDNWGSVQLAVTDIFRTIRVNPSYGTLTKEAFDIKNQVHINVESAVRPIVKLTWSRSFGTGTFKTREQRSGAKDEKDRIRKE</sequence>
<dbReference type="Pfam" id="PF13620">
    <property type="entry name" value="CarboxypepD_reg"/>
    <property type="match status" value="1"/>
</dbReference>
<dbReference type="InterPro" id="IPR041700">
    <property type="entry name" value="OMP_b-brl_3"/>
</dbReference>
<comment type="subcellular location">
    <subcellularLocation>
        <location evidence="1">Cell outer membrane</location>
    </subcellularLocation>
</comment>
<dbReference type="Gene3D" id="2.40.170.20">
    <property type="entry name" value="TonB-dependent receptor, beta-barrel domain"/>
    <property type="match status" value="1"/>
</dbReference>
<evidence type="ECO:0000313" key="6">
    <source>
        <dbReference type="Proteomes" id="UP000461730"/>
    </source>
</evidence>
<dbReference type="SUPFAM" id="SSF49464">
    <property type="entry name" value="Carboxypeptidase regulatory domain-like"/>
    <property type="match status" value="1"/>
</dbReference>
<dbReference type="PANTHER" id="PTHR40980:SF4">
    <property type="entry name" value="TONB-DEPENDENT RECEPTOR-LIKE BETA-BARREL DOMAIN-CONTAINING PROTEIN"/>
    <property type="match status" value="1"/>
</dbReference>
<gene>
    <name evidence="5" type="ORF">GO493_15200</name>
</gene>
<dbReference type="Gene3D" id="2.170.130.10">
    <property type="entry name" value="TonB-dependent receptor, plug domain"/>
    <property type="match status" value="1"/>
</dbReference>
<dbReference type="GO" id="GO:0009279">
    <property type="term" value="C:cell outer membrane"/>
    <property type="evidence" value="ECO:0007669"/>
    <property type="project" value="UniProtKB-SubCell"/>
</dbReference>
<accession>A0A7K1U5H2</accession>
<evidence type="ECO:0000256" key="3">
    <source>
        <dbReference type="ARBA" id="ARBA00023237"/>
    </source>
</evidence>
<comment type="caution">
    <text evidence="5">The sequence shown here is derived from an EMBL/GenBank/DDBJ whole genome shotgun (WGS) entry which is preliminary data.</text>
</comment>
<proteinExistence type="predicted"/>
<protein>
    <submittedName>
        <fullName evidence="5">TonB-dependent receptor</fullName>
    </submittedName>
</protein>
<keyword evidence="5" id="KW-0675">Receptor</keyword>
<dbReference type="Proteomes" id="UP000461730">
    <property type="component" value="Unassembled WGS sequence"/>
</dbReference>
<evidence type="ECO:0000256" key="1">
    <source>
        <dbReference type="ARBA" id="ARBA00004442"/>
    </source>
</evidence>
<dbReference type="InterPro" id="IPR008969">
    <property type="entry name" value="CarboxyPept-like_regulatory"/>
</dbReference>
<dbReference type="Gene3D" id="2.60.40.1120">
    <property type="entry name" value="Carboxypeptidase-like, regulatory domain"/>
    <property type="match status" value="1"/>
</dbReference>
<name>A0A7K1U5H2_9BACT</name>
<feature type="domain" description="Outer membrane protein beta-barrel" evidence="4">
    <location>
        <begin position="425"/>
        <end position="800"/>
    </location>
</feature>
<dbReference type="Pfam" id="PF14905">
    <property type="entry name" value="OMP_b-brl_3"/>
    <property type="match status" value="1"/>
</dbReference>
<keyword evidence="2" id="KW-0472">Membrane</keyword>
<dbReference type="InterPro" id="IPR036942">
    <property type="entry name" value="Beta-barrel_TonB_sf"/>
</dbReference>
<dbReference type="SUPFAM" id="SSF56935">
    <property type="entry name" value="Porins"/>
    <property type="match status" value="1"/>
</dbReference>
<dbReference type="EMBL" id="WRXN01000006">
    <property type="protein sequence ID" value="MVT09614.1"/>
    <property type="molecule type" value="Genomic_DNA"/>
</dbReference>
<evidence type="ECO:0000313" key="5">
    <source>
        <dbReference type="EMBL" id="MVT09614.1"/>
    </source>
</evidence>
<dbReference type="PANTHER" id="PTHR40980">
    <property type="entry name" value="PLUG DOMAIN-CONTAINING PROTEIN"/>
    <property type="match status" value="1"/>
</dbReference>
<dbReference type="InterPro" id="IPR037066">
    <property type="entry name" value="Plug_dom_sf"/>
</dbReference>